<dbReference type="Gene3D" id="3.30.750.24">
    <property type="entry name" value="STAS domain"/>
    <property type="match status" value="1"/>
</dbReference>
<dbReference type="SUPFAM" id="SSF53056">
    <property type="entry name" value="beta-carbonic anhydrase, cab"/>
    <property type="match status" value="1"/>
</dbReference>
<feature type="compositionally biased region" description="Low complexity" evidence="11">
    <location>
        <begin position="778"/>
        <end position="788"/>
    </location>
</feature>
<feature type="region of interest" description="Disordered" evidence="11">
    <location>
        <begin position="1"/>
        <end position="22"/>
    </location>
</feature>
<evidence type="ECO:0000313" key="14">
    <source>
        <dbReference type="EMBL" id="MBE2999616.1"/>
    </source>
</evidence>
<dbReference type="SMART" id="SM00947">
    <property type="entry name" value="Pro_CA"/>
    <property type="match status" value="1"/>
</dbReference>
<dbReference type="PROSITE" id="PS00704">
    <property type="entry name" value="PROK_CO2_ANHYDRASE_1"/>
    <property type="match status" value="1"/>
</dbReference>
<evidence type="ECO:0000256" key="6">
    <source>
        <dbReference type="ARBA" id="ARBA00022989"/>
    </source>
</evidence>
<dbReference type="Gene3D" id="3.40.1050.10">
    <property type="entry name" value="Carbonic anhydrase"/>
    <property type="match status" value="1"/>
</dbReference>
<feature type="transmembrane region" description="Helical" evidence="12">
    <location>
        <begin position="59"/>
        <end position="80"/>
    </location>
</feature>
<feature type="transmembrane region" description="Helical" evidence="12">
    <location>
        <begin position="208"/>
        <end position="229"/>
    </location>
</feature>
<feature type="transmembrane region" description="Helical" evidence="12">
    <location>
        <begin position="176"/>
        <end position="196"/>
    </location>
</feature>
<gene>
    <name evidence="14" type="ORF">IDM40_12985</name>
</gene>
<dbReference type="Proteomes" id="UP000806528">
    <property type="component" value="Unassembled WGS sequence"/>
</dbReference>
<dbReference type="Pfam" id="PF00484">
    <property type="entry name" value="Pro_CA"/>
    <property type="match status" value="1"/>
</dbReference>
<dbReference type="InterPro" id="IPR036513">
    <property type="entry name" value="STAS_dom_sf"/>
</dbReference>
<evidence type="ECO:0000256" key="4">
    <source>
        <dbReference type="ARBA" id="ARBA00022692"/>
    </source>
</evidence>
<keyword evidence="6 12" id="KW-1133">Transmembrane helix</keyword>
<comment type="similarity">
    <text evidence="2">Belongs to the beta-class carbonic anhydrase family.</text>
</comment>
<evidence type="ECO:0000259" key="13">
    <source>
        <dbReference type="Pfam" id="PF00916"/>
    </source>
</evidence>
<keyword evidence="4 12" id="KW-0812">Transmembrane</keyword>
<evidence type="ECO:0000256" key="5">
    <source>
        <dbReference type="ARBA" id="ARBA00022833"/>
    </source>
</evidence>
<feature type="transmembrane region" description="Helical" evidence="12">
    <location>
        <begin position="134"/>
        <end position="156"/>
    </location>
</feature>
<dbReference type="InterPro" id="IPR001765">
    <property type="entry name" value="Carbonic_anhydrase"/>
</dbReference>
<proteinExistence type="inferred from homology"/>
<evidence type="ECO:0000256" key="8">
    <source>
        <dbReference type="ARBA" id="ARBA00023239"/>
    </source>
</evidence>
<evidence type="ECO:0000256" key="3">
    <source>
        <dbReference type="ARBA" id="ARBA00012925"/>
    </source>
</evidence>
<dbReference type="EMBL" id="JADBGI010000010">
    <property type="protein sequence ID" value="MBE2999616.1"/>
    <property type="molecule type" value="Genomic_DNA"/>
</dbReference>
<protein>
    <recommendedName>
        <fullName evidence="3">carbonic anhydrase</fullName>
        <ecNumber evidence="3">4.2.1.1</ecNumber>
    </recommendedName>
</protein>
<feature type="domain" description="SLC26A/SulP transporter" evidence="13">
    <location>
        <begin position="30"/>
        <end position="387"/>
    </location>
</feature>
<dbReference type="InterPro" id="IPR001902">
    <property type="entry name" value="SLC26A/SulP_fam"/>
</dbReference>
<name>A0ABR9P706_9ACTN</name>
<reference evidence="14 15" key="1">
    <citation type="submission" date="2020-09" db="EMBL/GenBank/DDBJ databases">
        <title>Diversity and distribution of actinomycetes associated with coral in the coast of Hainan.</title>
        <authorList>
            <person name="Li F."/>
        </authorList>
    </citation>
    <scope>NUCLEOTIDE SEQUENCE [LARGE SCALE GENOMIC DNA]</scope>
    <source>
        <strain evidence="14 15">HNM0947</strain>
    </source>
</reference>
<evidence type="ECO:0000256" key="2">
    <source>
        <dbReference type="ARBA" id="ARBA00006217"/>
    </source>
</evidence>
<evidence type="ECO:0000313" key="15">
    <source>
        <dbReference type="Proteomes" id="UP000806528"/>
    </source>
</evidence>
<evidence type="ECO:0000256" key="11">
    <source>
        <dbReference type="SAM" id="MobiDB-lite"/>
    </source>
</evidence>
<sequence>MRNDAQGAPPREPSAPPGGRGASLDRKGITADVGASLVVFLVAVPLSLGIAVASGAPLIAGLIAAVVGGIVAGAVGGSMVQVSGPAAGLTIIVADLVMTYGWRVTCLITLLAGLVQLALGACRIARAALAVSPAVVHGMLAGVGVTIALAQLHVVLGGAPQSSALANIAELPEQIANNHTAAVGVGVITVALMFGWNRMPSIGRFKPALIPAALVAVGTATLIATLGRWEVETVALPDSLASAWNGPALPESGQWHGIAFAVAAVAMVASVESLLAAIAVDRMHNGRRVQLNRELCGQGAANTVSGALGGLPVAGVIVRSTANVRAGAQSPLSTILHGVWILLFVALFAHVVELIPMPALAALLVFIGTRMVSIAHLRDLRRHHEAGVYLTTLFGVVFLGLLEGVFLGFALAMIVSLRRLTKLTVTTEERDGTVHIAVNGSLTFLAVPRLAHVLRTVPEGAPVDLDLHVDFMDHAAFEAIHAWRVDHERTGGRVDIDEVHENWYARSSAQSAPAAKTTPRGSARWWAPWQMRGSSRSGLNPVGLLAAGAREYHAGTADRMRSVLSRLPHGQHPTSLFVTCADSRVVPNVITASGPGDLFTVRNVGNLVPRYDSAAQDSSVGAAVEYAVTVLEVPSIVVCGHSHCGAMQALLDRTHRSADESETAHMRRWLAHGEGGLTRTGEDEGALAGLPAAEALRRLAQENVREQLEHLMEYPVVRERVESGELTLTGMYYDLETARVHLLDPDTGEFVAVTGVQDVPAPRTRAAGGDGAQLVDGSSSGVSSRPSC</sequence>
<feature type="transmembrane region" description="Helical" evidence="12">
    <location>
        <begin position="338"/>
        <end position="367"/>
    </location>
</feature>
<dbReference type="PANTHER" id="PTHR11814">
    <property type="entry name" value="SULFATE TRANSPORTER"/>
    <property type="match status" value="1"/>
</dbReference>
<evidence type="ECO:0000256" key="1">
    <source>
        <dbReference type="ARBA" id="ARBA00004141"/>
    </source>
</evidence>
<accession>A0ABR9P706</accession>
<feature type="transmembrane region" description="Helical" evidence="12">
    <location>
        <begin position="258"/>
        <end position="280"/>
    </location>
</feature>
<dbReference type="PROSITE" id="PS00705">
    <property type="entry name" value="PROK_CO2_ANHYDRASE_2"/>
    <property type="match status" value="1"/>
</dbReference>
<comment type="caution">
    <text evidence="14">The sequence shown here is derived from an EMBL/GenBank/DDBJ whole genome shotgun (WGS) entry which is preliminary data.</text>
</comment>
<feature type="region of interest" description="Disordered" evidence="11">
    <location>
        <begin position="762"/>
        <end position="788"/>
    </location>
</feature>
<comment type="subcellular location">
    <subcellularLocation>
        <location evidence="1">Membrane</location>
        <topology evidence="1">Multi-pass membrane protein</topology>
    </subcellularLocation>
</comment>
<feature type="transmembrane region" description="Helical" evidence="12">
    <location>
        <begin position="33"/>
        <end position="52"/>
    </location>
</feature>
<comment type="function">
    <text evidence="9">Catalyzes the reversible hydration of carbon dioxide to form bicarbonate.</text>
</comment>
<dbReference type="InterPro" id="IPR015892">
    <property type="entry name" value="Carbonic_anhydrase_CS"/>
</dbReference>
<dbReference type="Pfam" id="PF00916">
    <property type="entry name" value="Sulfate_transp"/>
    <property type="match status" value="1"/>
</dbReference>
<dbReference type="EC" id="4.2.1.1" evidence="3"/>
<keyword evidence="5" id="KW-0862">Zinc</keyword>
<comment type="catalytic activity">
    <reaction evidence="10">
        <text>hydrogencarbonate + H(+) = CO2 + H2O</text>
        <dbReference type="Rhea" id="RHEA:10748"/>
        <dbReference type="ChEBI" id="CHEBI:15377"/>
        <dbReference type="ChEBI" id="CHEBI:15378"/>
        <dbReference type="ChEBI" id="CHEBI:16526"/>
        <dbReference type="ChEBI" id="CHEBI:17544"/>
        <dbReference type="EC" id="4.2.1.1"/>
    </reaction>
</comment>
<evidence type="ECO:0000256" key="12">
    <source>
        <dbReference type="SAM" id="Phobius"/>
    </source>
</evidence>
<organism evidence="14 15">
    <name type="scientific">Nocardiopsis coralli</name>
    <dbReference type="NCBI Taxonomy" id="2772213"/>
    <lineage>
        <taxon>Bacteria</taxon>
        <taxon>Bacillati</taxon>
        <taxon>Actinomycetota</taxon>
        <taxon>Actinomycetes</taxon>
        <taxon>Streptosporangiales</taxon>
        <taxon>Nocardiopsidaceae</taxon>
        <taxon>Nocardiopsis</taxon>
    </lineage>
</organism>
<feature type="transmembrane region" description="Helical" evidence="12">
    <location>
        <begin position="388"/>
        <end position="415"/>
    </location>
</feature>
<keyword evidence="7 12" id="KW-0472">Membrane</keyword>
<evidence type="ECO:0000256" key="10">
    <source>
        <dbReference type="ARBA" id="ARBA00048348"/>
    </source>
</evidence>
<dbReference type="InterPro" id="IPR011547">
    <property type="entry name" value="SLC26A/SulP_dom"/>
</dbReference>
<keyword evidence="15" id="KW-1185">Reference proteome</keyword>
<feature type="transmembrane region" description="Helical" evidence="12">
    <location>
        <begin position="300"/>
        <end position="318"/>
    </location>
</feature>
<dbReference type="InterPro" id="IPR036874">
    <property type="entry name" value="Carbonic_anhydrase_sf"/>
</dbReference>
<dbReference type="SUPFAM" id="SSF52091">
    <property type="entry name" value="SpoIIaa-like"/>
    <property type="match status" value="1"/>
</dbReference>
<evidence type="ECO:0000256" key="7">
    <source>
        <dbReference type="ARBA" id="ARBA00023136"/>
    </source>
</evidence>
<dbReference type="RefSeq" id="WP_193122249.1">
    <property type="nucleotide sequence ID" value="NZ_JADBGI010000010.1"/>
</dbReference>
<evidence type="ECO:0000256" key="9">
    <source>
        <dbReference type="ARBA" id="ARBA00024993"/>
    </source>
</evidence>
<feature type="transmembrane region" description="Helical" evidence="12">
    <location>
        <begin position="100"/>
        <end position="122"/>
    </location>
</feature>
<keyword evidence="8" id="KW-0456">Lyase</keyword>